<feature type="non-terminal residue" evidence="3">
    <location>
        <position position="1"/>
    </location>
</feature>
<sequence length="555" mass="60427">DAVAADPWYRMRVAPSIFRHVWAVLRIACEGFNKHVPLEDRKIDALSMFGMQARKKALLQRLSFVDAPYDGPIENAFSQLPMREVMVAMSGAVRSQIPGHNPAHEKLPALADEWFARGTGGRLIMSDLCAPTFADLAARLGFSCDTAGGLAALRSPFALENWTLPVLELTVIAGAVLALVYAIIRLRRHNDPTNVVVWFGAIAYLLIIEPPLYFPGAFGITACVGLVHHAFYEIFDHLGPQLRWWEWTLDNPMNKPFFDSVPMGSVVVFAALWPMSLALCAQLFVGRHVDEGRSFTPGQVVWRTVVIGVLASIGTAVLPLPATIAGAVSGSTTVVGVVYALELIVLVAVAVPVLITQWLAVRRDGTNGYTTHPAILIYAGVYLAVMTLLWATALPGYFGATNGVTAKGDPIGSLWYAVMCLGVAAACTAAAWTVIAPVRRDGLRRESQPGQSGGSRLSKPAMAYRLLSARHSVNADGIDAPECLLVVWGKAVTRPKFRGAEARLDELEWQVNAVCRGMSTDIFYFAETQRGTLRKQYEIQAKKICNECPVRMPAE</sequence>
<dbReference type="Pfam" id="PF02467">
    <property type="entry name" value="Whib"/>
    <property type="match status" value="1"/>
</dbReference>
<keyword evidence="1" id="KW-0812">Transmembrane</keyword>
<feature type="transmembrane region" description="Helical" evidence="1">
    <location>
        <begin position="375"/>
        <end position="394"/>
    </location>
</feature>
<feature type="transmembrane region" description="Helical" evidence="1">
    <location>
        <begin position="195"/>
        <end position="214"/>
    </location>
</feature>
<feature type="transmembrane region" description="Helical" evidence="1">
    <location>
        <begin position="305"/>
        <end position="328"/>
    </location>
</feature>
<gene>
    <name evidence="3" type="ORF">ADUPG1_003287</name>
</gene>
<dbReference type="Proteomes" id="UP001057375">
    <property type="component" value="Unassembled WGS sequence"/>
</dbReference>
<name>A0ABQ5KXT0_9EUKA</name>
<feature type="transmembrane region" description="Helical" evidence="1">
    <location>
        <begin position="414"/>
        <end position="435"/>
    </location>
</feature>
<keyword evidence="4" id="KW-1185">Reference proteome</keyword>
<accession>A0ABQ5KXT0</accession>
<comment type="caution">
    <text evidence="3">The sequence shown here is derived from an EMBL/GenBank/DDBJ whole genome shotgun (WGS) entry which is preliminary data.</text>
</comment>
<evidence type="ECO:0000256" key="1">
    <source>
        <dbReference type="SAM" id="Phobius"/>
    </source>
</evidence>
<dbReference type="EMBL" id="BQXS01004456">
    <property type="protein sequence ID" value="GKT37249.1"/>
    <property type="molecule type" value="Genomic_DNA"/>
</dbReference>
<feature type="transmembrane region" description="Helical" evidence="1">
    <location>
        <begin position="162"/>
        <end position="183"/>
    </location>
</feature>
<reference evidence="3" key="1">
    <citation type="submission" date="2022-03" db="EMBL/GenBank/DDBJ databases">
        <title>Draft genome sequence of Aduncisulcus paluster, a free-living microaerophilic Fornicata.</title>
        <authorList>
            <person name="Yuyama I."/>
            <person name="Kume K."/>
            <person name="Tamura T."/>
            <person name="Inagaki Y."/>
            <person name="Hashimoto T."/>
        </authorList>
    </citation>
    <scope>NUCLEOTIDE SEQUENCE</scope>
    <source>
        <strain evidence="3">NY0171</strain>
    </source>
</reference>
<feature type="domain" description="4Fe-4S Wbl-type" evidence="2">
    <location>
        <begin position="514"/>
        <end position="555"/>
    </location>
</feature>
<keyword evidence="1" id="KW-0472">Membrane</keyword>
<proteinExistence type="predicted"/>
<dbReference type="PROSITE" id="PS51674">
    <property type="entry name" value="4FE4S_WBL"/>
    <property type="match status" value="1"/>
</dbReference>
<evidence type="ECO:0000259" key="2">
    <source>
        <dbReference type="PROSITE" id="PS51674"/>
    </source>
</evidence>
<dbReference type="InterPro" id="IPR034768">
    <property type="entry name" value="4FE4S_WBL"/>
</dbReference>
<feature type="transmembrane region" description="Helical" evidence="1">
    <location>
        <begin position="263"/>
        <end position="285"/>
    </location>
</feature>
<protein>
    <recommendedName>
        <fullName evidence="2">4Fe-4S Wbl-type domain-containing protein</fullName>
    </recommendedName>
</protein>
<organism evidence="3 4">
    <name type="scientific">Aduncisulcus paluster</name>
    <dbReference type="NCBI Taxonomy" id="2918883"/>
    <lineage>
        <taxon>Eukaryota</taxon>
        <taxon>Metamonada</taxon>
        <taxon>Carpediemonas-like organisms</taxon>
        <taxon>Aduncisulcus</taxon>
    </lineage>
</organism>
<keyword evidence="1" id="KW-1133">Transmembrane helix</keyword>
<feature type="transmembrane region" description="Helical" evidence="1">
    <location>
        <begin position="334"/>
        <end position="355"/>
    </location>
</feature>
<evidence type="ECO:0000313" key="3">
    <source>
        <dbReference type="EMBL" id="GKT37249.1"/>
    </source>
</evidence>
<evidence type="ECO:0000313" key="4">
    <source>
        <dbReference type="Proteomes" id="UP001057375"/>
    </source>
</evidence>